<evidence type="ECO:0000256" key="3">
    <source>
        <dbReference type="ARBA" id="ARBA00022692"/>
    </source>
</evidence>
<dbReference type="GO" id="GO:0016755">
    <property type="term" value="F:aminoacyltransferase activity"/>
    <property type="evidence" value="ECO:0007669"/>
    <property type="project" value="TreeGrafter"/>
</dbReference>
<comment type="subcellular location">
    <subcellularLocation>
        <location evidence="1">Cell membrane</location>
        <topology evidence="1">Multi-pass membrane protein</topology>
    </subcellularLocation>
</comment>
<keyword evidence="2" id="KW-1003">Cell membrane</keyword>
<evidence type="ECO:0000256" key="5">
    <source>
        <dbReference type="ARBA" id="ARBA00023136"/>
    </source>
</evidence>
<evidence type="ECO:0000313" key="7">
    <source>
        <dbReference type="EMBL" id="CAA6820991.1"/>
    </source>
</evidence>
<keyword evidence="3" id="KW-0812">Transmembrane</keyword>
<evidence type="ECO:0000256" key="4">
    <source>
        <dbReference type="ARBA" id="ARBA00022989"/>
    </source>
</evidence>
<dbReference type="AlphaFoldDB" id="A0A6S6TCK4"/>
<sequence length="327" mass="37681">MITHSDWAQLAPYIKKYGRGPLSYSVLQPDMEYYIEEGVGFIAYYSFRHILLAPKGRKIVLADPLCAAEHTEGMLERFIAKHKHVILLQCNRKTGTAMDKLGYEVNMFGKECELPMPYALAGKNRAKIRQWRNKCEREGVVVEERAMSACDIAEVEALSTEWVQDKGGKELILLTRPFMKGDEPEVRCFWARKDGKLIGLAIFDPMYNHGRTVGYYHNFDRISKDAPHGTSAYIILEAMKVFTEEEVKVVSLGLMPLHVLRAHFRQNDFTMKGFRYAVKKLNYLYPFQGNISHKKKFAGRQPPVYFSSTNGNQLREMFILMKAMKMI</sequence>
<name>A0A6S6TCK4_9GAMM</name>
<gene>
    <name evidence="7" type="ORF">HELGO_WM15728</name>
</gene>
<keyword evidence="5" id="KW-0472">Membrane</keyword>
<dbReference type="InterPro" id="IPR024320">
    <property type="entry name" value="LPG_synthase_C"/>
</dbReference>
<dbReference type="GO" id="GO:0055091">
    <property type="term" value="P:phospholipid homeostasis"/>
    <property type="evidence" value="ECO:0007669"/>
    <property type="project" value="TreeGrafter"/>
</dbReference>
<dbReference type="Pfam" id="PF09924">
    <property type="entry name" value="LPG_synthase_C"/>
    <property type="match status" value="1"/>
</dbReference>
<evidence type="ECO:0000256" key="1">
    <source>
        <dbReference type="ARBA" id="ARBA00004651"/>
    </source>
</evidence>
<dbReference type="PANTHER" id="PTHR34697:SF2">
    <property type="entry name" value="PHOSPHATIDYLGLYCEROL LYSYLTRANSFERASE"/>
    <property type="match status" value="1"/>
</dbReference>
<keyword evidence="4" id="KW-1133">Transmembrane helix</keyword>
<dbReference type="PANTHER" id="PTHR34697">
    <property type="entry name" value="PHOSPHATIDYLGLYCEROL LYSYLTRANSFERASE"/>
    <property type="match status" value="1"/>
</dbReference>
<evidence type="ECO:0000256" key="2">
    <source>
        <dbReference type="ARBA" id="ARBA00022475"/>
    </source>
</evidence>
<dbReference type="InterPro" id="IPR016181">
    <property type="entry name" value="Acyl_CoA_acyltransferase"/>
</dbReference>
<dbReference type="EMBL" id="CACVAT010000352">
    <property type="protein sequence ID" value="CAA6820991.1"/>
    <property type="molecule type" value="Genomic_DNA"/>
</dbReference>
<reference evidence="7" key="1">
    <citation type="submission" date="2020-01" db="EMBL/GenBank/DDBJ databases">
        <authorList>
            <person name="Meier V. D."/>
            <person name="Meier V D."/>
        </authorList>
    </citation>
    <scope>NUCLEOTIDE SEQUENCE</scope>
    <source>
        <strain evidence="7">HLG_WM_MAG_09</strain>
    </source>
</reference>
<accession>A0A6S6TCK4</accession>
<evidence type="ECO:0000259" key="6">
    <source>
        <dbReference type="Pfam" id="PF09924"/>
    </source>
</evidence>
<feature type="domain" description="Phosphatidylglycerol lysyltransferase C-terminal" evidence="6">
    <location>
        <begin position="14"/>
        <end position="305"/>
    </location>
</feature>
<proteinExistence type="predicted"/>
<dbReference type="GO" id="GO:0005886">
    <property type="term" value="C:plasma membrane"/>
    <property type="evidence" value="ECO:0007669"/>
    <property type="project" value="UniProtKB-SubCell"/>
</dbReference>
<organism evidence="7">
    <name type="scientific">uncultured Thiotrichaceae bacterium</name>
    <dbReference type="NCBI Taxonomy" id="298394"/>
    <lineage>
        <taxon>Bacteria</taxon>
        <taxon>Pseudomonadati</taxon>
        <taxon>Pseudomonadota</taxon>
        <taxon>Gammaproteobacteria</taxon>
        <taxon>Thiotrichales</taxon>
        <taxon>Thiotrichaceae</taxon>
        <taxon>environmental samples</taxon>
    </lineage>
</organism>
<protein>
    <recommendedName>
        <fullName evidence="6">Phosphatidylglycerol lysyltransferase C-terminal domain-containing protein</fullName>
    </recommendedName>
</protein>
<dbReference type="SUPFAM" id="SSF55729">
    <property type="entry name" value="Acyl-CoA N-acyltransferases (Nat)"/>
    <property type="match status" value="1"/>
</dbReference>
<dbReference type="InterPro" id="IPR051211">
    <property type="entry name" value="PG_lysyltransferase"/>
</dbReference>